<evidence type="ECO:0000313" key="2">
    <source>
        <dbReference type="EMBL" id="PAA79923.1"/>
    </source>
</evidence>
<keyword evidence="1" id="KW-0732">Signal</keyword>
<evidence type="ECO:0000256" key="1">
    <source>
        <dbReference type="SAM" id="SignalP"/>
    </source>
</evidence>
<feature type="non-terminal residue" evidence="2">
    <location>
        <position position="1"/>
    </location>
</feature>
<organism evidence="2 3">
    <name type="scientific">Macrostomum lignano</name>
    <dbReference type="NCBI Taxonomy" id="282301"/>
    <lineage>
        <taxon>Eukaryota</taxon>
        <taxon>Metazoa</taxon>
        <taxon>Spiralia</taxon>
        <taxon>Lophotrochozoa</taxon>
        <taxon>Platyhelminthes</taxon>
        <taxon>Rhabditophora</taxon>
        <taxon>Macrostomorpha</taxon>
        <taxon>Macrostomida</taxon>
        <taxon>Macrostomidae</taxon>
        <taxon>Macrostomum</taxon>
    </lineage>
</organism>
<comment type="caution">
    <text evidence="2">The sequence shown here is derived from an EMBL/GenBank/DDBJ whole genome shotgun (WGS) entry which is preliminary data.</text>
</comment>
<evidence type="ECO:0000313" key="3">
    <source>
        <dbReference type="Proteomes" id="UP000215902"/>
    </source>
</evidence>
<dbReference type="AlphaFoldDB" id="A0A267G1Q4"/>
<feature type="chain" id="PRO_5013351939" evidence="1">
    <location>
        <begin position="30"/>
        <end position="93"/>
    </location>
</feature>
<protein>
    <submittedName>
        <fullName evidence="2">Uncharacterized protein</fullName>
    </submittedName>
</protein>
<proteinExistence type="predicted"/>
<name>A0A267G1Q4_9PLAT</name>
<dbReference type="EMBL" id="NIVC01000608">
    <property type="protein sequence ID" value="PAA79923.1"/>
    <property type="molecule type" value="Genomic_DNA"/>
</dbReference>
<gene>
    <name evidence="2" type="ORF">BOX15_Mlig020420g1</name>
</gene>
<reference evidence="2 3" key="1">
    <citation type="submission" date="2017-06" db="EMBL/GenBank/DDBJ databases">
        <title>A platform for efficient transgenesis in Macrostomum lignano, a flatworm model organism for stem cell research.</title>
        <authorList>
            <person name="Berezikov E."/>
        </authorList>
    </citation>
    <scope>NUCLEOTIDE SEQUENCE [LARGE SCALE GENOMIC DNA]</scope>
    <source>
        <strain evidence="2">DV1</strain>
        <tissue evidence="2">Whole organism</tissue>
    </source>
</reference>
<dbReference type="Proteomes" id="UP000215902">
    <property type="component" value="Unassembled WGS sequence"/>
</dbReference>
<accession>A0A267G1Q4</accession>
<keyword evidence="3" id="KW-1185">Reference proteome</keyword>
<feature type="signal peptide" evidence="1">
    <location>
        <begin position="1"/>
        <end position="29"/>
    </location>
</feature>
<sequence length="93" mass="10354">KPHLSSNSATMKYQLALGLLLCAVLAVAASPNKDISEEEAEAIDALEALSQLEDSEKMEERAAQPQKKWRIKSACKIFRRLLHLARKCYAKKG</sequence>